<dbReference type="EC" id="3.1.26.5" evidence="7 8"/>
<gene>
    <name evidence="7 9" type="primary">rnpA</name>
    <name evidence="9" type="ORF">D9V81_00070</name>
</gene>
<evidence type="ECO:0000256" key="5">
    <source>
        <dbReference type="ARBA" id="ARBA00022801"/>
    </source>
</evidence>
<dbReference type="PROSITE" id="PS00648">
    <property type="entry name" value="RIBONUCLEASE_P"/>
    <property type="match status" value="1"/>
</dbReference>
<comment type="function">
    <text evidence="1 7">RNaseP catalyzes the removal of the 5'-leader sequence from pre-tRNA to produce the mature 5'-terminus. It can also cleave other RNA substrates such as 4.5S RNA. The protein component plays an auxiliary but essential role in vivo by binding to the 5'-leader sequence and broadening the substrate specificity of the ribozyme.</text>
</comment>
<sequence length="118" mass="14715">MIMKYRFFFKKKLRLLTFKDFQRVFINKPKTRITFLLKILTIKNTFNFPRLGIIVSKKVSKHAYKRNLIKRLIRESFRLSQYYLLNYDFVIIATLNILKINRLKLIFFLKKMWIKYYF</sequence>
<evidence type="ECO:0000256" key="8">
    <source>
        <dbReference type="NCBIfam" id="TIGR00188"/>
    </source>
</evidence>
<dbReference type="EMBL" id="CP032996">
    <property type="protein sequence ID" value="QCI27026.1"/>
    <property type="molecule type" value="Genomic_DNA"/>
</dbReference>
<reference evidence="9 10" key="1">
    <citation type="submission" date="2018-10" db="EMBL/GenBank/DDBJ databases">
        <title>Comparative functional genomics of the obligate endosymbiont Buchnera aphidicola.</title>
        <authorList>
            <person name="Chong R.A."/>
        </authorList>
    </citation>
    <scope>NUCLEOTIDE SEQUENCE [LARGE SCALE GENOMIC DNA]</scope>
    <source>
        <strain evidence="9 10">Tma</strain>
    </source>
</reference>
<dbReference type="PANTHER" id="PTHR33992:SF1">
    <property type="entry name" value="RIBONUCLEASE P PROTEIN COMPONENT"/>
    <property type="match status" value="1"/>
</dbReference>
<evidence type="ECO:0000313" key="10">
    <source>
        <dbReference type="Proteomes" id="UP000298603"/>
    </source>
</evidence>
<evidence type="ECO:0000256" key="4">
    <source>
        <dbReference type="ARBA" id="ARBA00022759"/>
    </source>
</evidence>
<dbReference type="AlphaFoldDB" id="A0A4D6YAL1"/>
<dbReference type="OrthoDB" id="9796422at2"/>
<dbReference type="GO" id="GO:0042781">
    <property type="term" value="F:3'-tRNA processing endoribonuclease activity"/>
    <property type="evidence" value="ECO:0007669"/>
    <property type="project" value="TreeGrafter"/>
</dbReference>
<keyword evidence="10" id="KW-1185">Reference proteome</keyword>
<dbReference type="GO" id="GO:0004526">
    <property type="term" value="F:ribonuclease P activity"/>
    <property type="evidence" value="ECO:0007669"/>
    <property type="project" value="UniProtKB-UniRule"/>
</dbReference>
<dbReference type="InterPro" id="IPR020539">
    <property type="entry name" value="RNase_P_CS"/>
</dbReference>
<dbReference type="Pfam" id="PF00825">
    <property type="entry name" value="Ribonuclease_P"/>
    <property type="match status" value="1"/>
</dbReference>
<keyword evidence="4 7" id="KW-0255">Endonuclease</keyword>
<evidence type="ECO:0000256" key="7">
    <source>
        <dbReference type="HAMAP-Rule" id="MF_00227"/>
    </source>
</evidence>
<dbReference type="InterPro" id="IPR020568">
    <property type="entry name" value="Ribosomal_Su5_D2-typ_SF"/>
</dbReference>
<name>A0A4D6YAL1_9GAMM</name>
<dbReference type="GO" id="GO:0030677">
    <property type="term" value="C:ribonuclease P complex"/>
    <property type="evidence" value="ECO:0007669"/>
    <property type="project" value="TreeGrafter"/>
</dbReference>
<dbReference type="NCBIfam" id="TIGR00188">
    <property type="entry name" value="rnpA"/>
    <property type="match status" value="1"/>
</dbReference>
<comment type="subunit">
    <text evidence="7">Consists of a catalytic RNA component (M1 or rnpB) and a protein subunit.</text>
</comment>
<evidence type="ECO:0000313" key="9">
    <source>
        <dbReference type="EMBL" id="QCI27026.1"/>
    </source>
</evidence>
<dbReference type="HAMAP" id="MF_00227">
    <property type="entry name" value="RNase_P"/>
    <property type="match status" value="1"/>
</dbReference>
<dbReference type="Gene3D" id="3.30.230.10">
    <property type="match status" value="1"/>
</dbReference>
<proteinExistence type="inferred from homology"/>
<dbReference type="Proteomes" id="UP000298603">
    <property type="component" value="Chromosome"/>
</dbReference>
<evidence type="ECO:0000256" key="3">
    <source>
        <dbReference type="ARBA" id="ARBA00022722"/>
    </source>
</evidence>
<dbReference type="PANTHER" id="PTHR33992">
    <property type="entry name" value="RIBONUCLEASE P PROTEIN COMPONENT"/>
    <property type="match status" value="1"/>
</dbReference>
<organism evidence="9 10">
    <name type="scientific">Buchnera aphidicola</name>
    <name type="common">Therioaphis trifolii</name>
    <dbReference type="NCBI Taxonomy" id="1241884"/>
    <lineage>
        <taxon>Bacteria</taxon>
        <taxon>Pseudomonadati</taxon>
        <taxon>Pseudomonadota</taxon>
        <taxon>Gammaproteobacteria</taxon>
        <taxon>Enterobacterales</taxon>
        <taxon>Erwiniaceae</taxon>
        <taxon>Buchnera</taxon>
    </lineage>
</organism>
<keyword evidence="6 7" id="KW-0694">RNA-binding</keyword>
<evidence type="ECO:0000256" key="6">
    <source>
        <dbReference type="ARBA" id="ARBA00022884"/>
    </source>
</evidence>
<comment type="similarity">
    <text evidence="7">Belongs to the RnpA family.</text>
</comment>
<dbReference type="GO" id="GO:0000049">
    <property type="term" value="F:tRNA binding"/>
    <property type="evidence" value="ECO:0007669"/>
    <property type="project" value="UniProtKB-UniRule"/>
</dbReference>
<keyword evidence="3 7" id="KW-0540">Nuclease</keyword>
<keyword evidence="2 7" id="KW-0819">tRNA processing</keyword>
<evidence type="ECO:0000256" key="2">
    <source>
        <dbReference type="ARBA" id="ARBA00022694"/>
    </source>
</evidence>
<dbReference type="InterPro" id="IPR014721">
    <property type="entry name" value="Ribsml_uS5_D2-typ_fold_subgr"/>
</dbReference>
<accession>A0A4D6YAL1</accession>
<dbReference type="InterPro" id="IPR000100">
    <property type="entry name" value="RNase_P"/>
</dbReference>
<comment type="catalytic activity">
    <reaction evidence="7">
        <text>Endonucleolytic cleavage of RNA, removing 5'-extranucleotides from tRNA precursor.</text>
        <dbReference type="EC" id="3.1.26.5"/>
    </reaction>
</comment>
<dbReference type="SUPFAM" id="SSF54211">
    <property type="entry name" value="Ribosomal protein S5 domain 2-like"/>
    <property type="match status" value="1"/>
</dbReference>
<protein>
    <recommendedName>
        <fullName evidence="7 8">Ribonuclease P protein component</fullName>
        <shortName evidence="7">RNase P protein</shortName>
        <shortName evidence="7">RNaseP protein</shortName>
        <ecNumber evidence="7 8">3.1.26.5</ecNumber>
    </recommendedName>
    <alternativeName>
        <fullName evidence="7">Protein C5</fullName>
    </alternativeName>
</protein>
<dbReference type="GO" id="GO:0001682">
    <property type="term" value="P:tRNA 5'-leader removal"/>
    <property type="evidence" value="ECO:0007669"/>
    <property type="project" value="UniProtKB-UniRule"/>
</dbReference>
<evidence type="ECO:0000256" key="1">
    <source>
        <dbReference type="ARBA" id="ARBA00002663"/>
    </source>
</evidence>
<keyword evidence="5 7" id="KW-0378">Hydrolase</keyword>